<dbReference type="Gene3D" id="3.30.70.330">
    <property type="match status" value="2"/>
</dbReference>
<dbReference type="GO" id="GO:0019843">
    <property type="term" value="F:rRNA binding"/>
    <property type="evidence" value="ECO:0007669"/>
    <property type="project" value="TreeGrafter"/>
</dbReference>
<dbReference type="GO" id="GO:0005730">
    <property type="term" value="C:nucleolus"/>
    <property type="evidence" value="ECO:0007669"/>
    <property type="project" value="UniProtKB-SubCell"/>
</dbReference>
<protein>
    <recommendedName>
        <fullName evidence="7">RRM domain-containing protein</fullName>
    </recommendedName>
</protein>
<dbReference type="PANTHER" id="PTHR23236:SF25">
    <property type="entry name" value="RNA-BINDING PROTEIN 34"/>
    <property type="match status" value="1"/>
</dbReference>
<dbReference type="CDD" id="cd12394">
    <property type="entry name" value="RRM1_RBM34"/>
    <property type="match status" value="1"/>
</dbReference>
<evidence type="ECO:0000313" key="8">
    <source>
        <dbReference type="EMBL" id="KAL1526309.1"/>
    </source>
</evidence>
<feature type="domain" description="RRM" evidence="7">
    <location>
        <begin position="102"/>
        <end position="197"/>
    </location>
</feature>
<dbReference type="SUPFAM" id="SSF54928">
    <property type="entry name" value="RNA-binding domain, RBD"/>
    <property type="match status" value="2"/>
</dbReference>
<comment type="subcellular location">
    <subcellularLocation>
        <location evidence="1">Nucleus</location>
        <location evidence="1">Nucleolus</location>
    </subcellularLocation>
</comment>
<feature type="region of interest" description="Disordered" evidence="6">
    <location>
        <begin position="292"/>
        <end position="400"/>
    </location>
</feature>
<comment type="caution">
    <text evidence="8">The sequence shown here is derived from an EMBL/GenBank/DDBJ whole genome shotgun (WGS) entry which is preliminary data.</text>
</comment>
<dbReference type="CDD" id="cd12395">
    <property type="entry name" value="RRM2_RBM34"/>
    <property type="match status" value="1"/>
</dbReference>
<keyword evidence="4" id="KW-0539">Nucleus</keyword>
<evidence type="ECO:0000256" key="2">
    <source>
        <dbReference type="ARBA" id="ARBA00007077"/>
    </source>
</evidence>
<proteinExistence type="inferred from homology"/>
<evidence type="ECO:0000256" key="1">
    <source>
        <dbReference type="ARBA" id="ARBA00004604"/>
    </source>
</evidence>
<keyword evidence="3 5" id="KW-0694">RNA-binding</keyword>
<dbReference type="SMART" id="SM00360">
    <property type="entry name" value="RRM"/>
    <property type="match status" value="2"/>
</dbReference>
<evidence type="ECO:0000259" key="7">
    <source>
        <dbReference type="PROSITE" id="PS50102"/>
    </source>
</evidence>
<dbReference type="PANTHER" id="PTHR23236">
    <property type="entry name" value="EUKARYOTIC TRANSLATION INITIATION FACTOR 4B/4H"/>
    <property type="match status" value="1"/>
</dbReference>
<feature type="region of interest" description="Disordered" evidence="6">
    <location>
        <begin position="26"/>
        <end position="94"/>
    </location>
</feature>
<feature type="compositionally biased region" description="Basic and acidic residues" evidence="6">
    <location>
        <begin position="29"/>
        <end position="51"/>
    </location>
</feature>
<feature type="compositionally biased region" description="Basic residues" evidence="6">
    <location>
        <begin position="359"/>
        <end position="400"/>
    </location>
</feature>
<gene>
    <name evidence="8" type="ORF">AB1Y20_015026</name>
</gene>
<dbReference type="PROSITE" id="PS50102">
    <property type="entry name" value="RRM"/>
    <property type="match status" value="2"/>
</dbReference>
<evidence type="ECO:0000256" key="6">
    <source>
        <dbReference type="SAM" id="MobiDB-lite"/>
    </source>
</evidence>
<feature type="domain" description="RRM" evidence="7">
    <location>
        <begin position="211"/>
        <end position="288"/>
    </location>
</feature>
<dbReference type="AlphaFoldDB" id="A0AB34JX81"/>
<dbReference type="EMBL" id="JBGBPQ010000003">
    <property type="protein sequence ID" value="KAL1526309.1"/>
    <property type="molecule type" value="Genomic_DNA"/>
</dbReference>
<comment type="similarity">
    <text evidence="2">Belongs to the RRM RBM34 family.</text>
</comment>
<dbReference type="InterPro" id="IPR000504">
    <property type="entry name" value="RRM_dom"/>
</dbReference>
<reference evidence="8 9" key="1">
    <citation type="journal article" date="2024" name="Science">
        <title>Giant polyketide synthase enzymes in the biosynthesis of giant marine polyether toxins.</title>
        <authorList>
            <person name="Fallon T.R."/>
            <person name="Shende V.V."/>
            <person name="Wierzbicki I.H."/>
            <person name="Pendleton A.L."/>
            <person name="Watervoot N.F."/>
            <person name="Auber R.P."/>
            <person name="Gonzalez D.J."/>
            <person name="Wisecaver J.H."/>
            <person name="Moore B.S."/>
        </authorList>
    </citation>
    <scope>NUCLEOTIDE SEQUENCE [LARGE SCALE GENOMIC DNA]</scope>
    <source>
        <strain evidence="8 9">12B1</strain>
    </source>
</reference>
<evidence type="ECO:0000256" key="4">
    <source>
        <dbReference type="ARBA" id="ARBA00023242"/>
    </source>
</evidence>
<organism evidence="8 9">
    <name type="scientific">Prymnesium parvum</name>
    <name type="common">Toxic golden alga</name>
    <dbReference type="NCBI Taxonomy" id="97485"/>
    <lineage>
        <taxon>Eukaryota</taxon>
        <taxon>Haptista</taxon>
        <taxon>Haptophyta</taxon>
        <taxon>Prymnesiophyceae</taxon>
        <taxon>Prymnesiales</taxon>
        <taxon>Prymnesiaceae</taxon>
        <taxon>Prymnesium</taxon>
    </lineage>
</organism>
<dbReference type="Proteomes" id="UP001515480">
    <property type="component" value="Unassembled WGS sequence"/>
</dbReference>
<feature type="compositionally biased region" description="Low complexity" evidence="6">
    <location>
        <begin position="292"/>
        <end position="302"/>
    </location>
</feature>
<accession>A0AB34JX81</accession>
<evidence type="ECO:0000256" key="3">
    <source>
        <dbReference type="ARBA" id="ARBA00022884"/>
    </source>
</evidence>
<keyword evidence="9" id="KW-1185">Reference proteome</keyword>
<dbReference type="InterPro" id="IPR035979">
    <property type="entry name" value="RBD_domain_sf"/>
</dbReference>
<dbReference type="Pfam" id="PF00076">
    <property type="entry name" value="RRM_1"/>
    <property type="match status" value="1"/>
</dbReference>
<name>A0AB34JX81_PRYPA</name>
<dbReference type="GO" id="GO:0000463">
    <property type="term" value="P:maturation of LSU-rRNA from tricistronic rRNA transcript (SSU-rRNA, 5.8S rRNA, LSU-rRNA)"/>
    <property type="evidence" value="ECO:0007669"/>
    <property type="project" value="TreeGrafter"/>
</dbReference>
<feature type="compositionally biased region" description="Basic residues" evidence="6">
    <location>
        <begin position="326"/>
        <end position="340"/>
    </location>
</feature>
<dbReference type="InterPro" id="IPR034221">
    <property type="entry name" value="RBM34_RRM2"/>
</dbReference>
<evidence type="ECO:0000256" key="5">
    <source>
        <dbReference type="PROSITE-ProRule" id="PRU00176"/>
    </source>
</evidence>
<dbReference type="InterPro" id="IPR012677">
    <property type="entry name" value="Nucleotide-bd_a/b_plait_sf"/>
</dbReference>
<sequence length="400" mass="42983">MGLLVDDSTLTPSPAAALFASAVSVAAPHKIDKARTSKRASSDKPPTERRTKSPAKAHSADHILEEEQELPAVPGDQKRVGEAPKRRKRVPSAEEDSARLACTIFVGNVPVDVQRPTLAKHFSSYGAVETVRIRSVAAANPKMPQKAAVIKKDIDSSVKASVNAYIVFKAPESASAATAANGSLAFGRHLRVDLAGAIGSSATSSAPEGGRCVFLGNLAFDTQEEALWQHFETCGKIEYVRIIREPRTQMGKGFGYVSFVDSGSVEAALALHGTKFADRELRVFRYSGAKGKTSSAAATSKARPAQDTAAAAEKGSGPGPGWQQRERRRQLQKRQRKPTSKGKPGGPSTPKFKDSAISKQRKLLKARKQAKVERKIKKRGGIVVKKSKKGSAQQKKRKEK</sequence>
<evidence type="ECO:0000313" key="9">
    <source>
        <dbReference type="Proteomes" id="UP001515480"/>
    </source>
</evidence>